<evidence type="ECO:0000256" key="1">
    <source>
        <dbReference type="SAM" id="Coils"/>
    </source>
</evidence>
<gene>
    <name evidence="3" type="ORF">CEE36_10020</name>
</gene>
<keyword evidence="2" id="KW-0812">Transmembrane</keyword>
<feature type="transmembrane region" description="Helical" evidence="2">
    <location>
        <begin position="318"/>
        <end position="339"/>
    </location>
</feature>
<accession>A0A532UYD1</accession>
<proteinExistence type="predicted"/>
<dbReference type="Proteomes" id="UP000317778">
    <property type="component" value="Unassembled WGS sequence"/>
</dbReference>
<reference evidence="3 4" key="1">
    <citation type="submission" date="2017-06" db="EMBL/GenBank/DDBJ databases">
        <title>Novel microbial phyla capable of carbon fixation and sulfur reduction in deep-sea sediments.</title>
        <authorList>
            <person name="Huang J."/>
            <person name="Baker B."/>
            <person name="Wang Y."/>
        </authorList>
    </citation>
    <scope>NUCLEOTIDE SEQUENCE [LARGE SCALE GENOMIC DNA]</scope>
    <source>
        <strain evidence="3">B3_TA06</strain>
    </source>
</reference>
<keyword evidence="2" id="KW-0472">Membrane</keyword>
<organism evidence="3 4">
    <name type="scientific">candidate division TA06 bacterium B3_TA06</name>
    <dbReference type="NCBI Taxonomy" id="2012487"/>
    <lineage>
        <taxon>Bacteria</taxon>
        <taxon>Bacteria division TA06</taxon>
    </lineage>
</organism>
<keyword evidence="1" id="KW-0175">Coiled coil</keyword>
<evidence type="ECO:0000313" key="3">
    <source>
        <dbReference type="EMBL" id="TKJ39909.1"/>
    </source>
</evidence>
<keyword evidence="2" id="KW-1133">Transmembrane helix</keyword>
<evidence type="ECO:0000256" key="2">
    <source>
        <dbReference type="SAM" id="Phobius"/>
    </source>
</evidence>
<evidence type="ECO:0000313" key="4">
    <source>
        <dbReference type="Proteomes" id="UP000317778"/>
    </source>
</evidence>
<protein>
    <submittedName>
        <fullName evidence="3">Uncharacterized protein</fullName>
    </submittedName>
</protein>
<dbReference type="EMBL" id="NJBO01000021">
    <property type="protein sequence ID" value="TKJ39909.1"/>
    <property type="molecule type" value="Genomic_DNA"/>
</dbReference>
<feature type="transmembrane region" description="Helical" evidence="2">
    <location>
        <begin position="345"/>
        <end position="368"/>
    </location>
</feature>
<dbReference type="AlphaFoldDB" id="A0A532UYD1"/>
<name>A0A532UYD1_UNCT6</name>
<feature type="coiled-coil region" evidence="1">
    <location>
        <begin position="380"/>
        <end position="428"/>
    </location>
</feature>
<sequence length="432" mass="48960">MGIFDLLKEKETPTPKRILELAVFSLGSEADLYCISQHLSVGLGTPAWERFAGRRSLVFLLDEGSLAAQIPYKLTVRLFEDGGGFVRLDLDLSGHAFDVESGVLWRRRELSSALARFLETALSTRDPEGLKYASGADEALARLGIVPERIAGELDFGFTPGSTLIKIGVLPKGGEKIASGPDTVLLDGVYHLESEDEAALGEIERWSYREGASAWHRFSLRRWLERMDDVRASLNRAHLRDFARFLRRVNRFIIRERRFEASHLPVPYLEVGSEFFLLAEDFDPTSRRLAELFLVRQEEAVDVALSELRRLSGKQERLFVAWVALVAAAGVFLGVLQLLYPQASWLWMIGAGALIIFPLGAYYLWAFLRRRSDPKRAARLAELKRRQEILSESVSRLEGDQGVPEEFREELLTRTRRELARIERLRSEEEGA</sequence>
<comment type="caution">
    <text evidence="3">The sequence shown here is derived from an EMBL/GenBank/DDBJ whole genome shotgun (WGS) entry which is preliminary data.</text>
</comment>